<dbReference type="EMBL" id="CP016020">
    <property type="protein sequence ID" value="APH05154.1"/>
    <property type="molecule type" value="Genomic_DNA"/>
</dbReference>
<accession>A0A1L3MS97</accession>
<sequence>MSDNKLFIEELKYLVENDLSLTEFNLNQLQERFNKSPLFISNLYQLISNNKLFLPFFQNIESAVYDCLIHEEMNNDKTYYGATLHVAELFDTTQTYIKCKVNHLYKENKKAG</sequence>
<gene>
    <name evidence="1" type="ORF">A9C19_10565</name>
</gene>
<keyword evidence="2" id="KW-1185">Reference proteome</keyword>
<reference evidence="1 2" key="1">
    <citation type="journal article" date="2016" name="Sci. Rep.">
        <title>Complete genome sequence and transcriptomic analysis of a novel marine strain Bacillus weihaiensis reveals the mechanism of brown algae degradation.</title>
        <authorList>
            <person name="Zhu Y."/>
            <person name="Chen P."/>
            <person name="Bao Y."/>
            <person name="Men Y."/>
            <person name="Zeng Y."/>
            <person name="Yang J."/>
            <person name="Sun J."/>
            <person name="Sun Y."/>
        </authorList>
    </citation>
    <scope>NUCLEOTIDE SEQUENCE [LARGE SCALE GENOMIC DNA]</scope>
    <source>
        <strain evidence="1 2">Alg07</strain>
    </source>
</reference>
<dbReference type="OrthoDB" id="2870355at2"/>
<dbReference type="AlphaFoldDB" id="A0A1L3MS97"/>
<organism evidence="1 2">
    <name type="scientific">Bacillus weihaiensis</name>
    <dbReference type="NCBI Taxonomy" id="1547283"/>
    <lineage>
        <taxon>Bacteria</taxon>
        <taxon>Bacillati</taxon>
        <taxon>Bacillota</taxon>
        <taxon>Bacilli</taxon>
        <taxon>Bacillales</taxon>
        <taxon>Bacillaceae</taxon>
        <taxon>Bacillus</taxon>
    </lineage>
</organism>
<name>A0A1L3MS97_9BACI</name>
<evidence type="ECO:0000313" key="1">
    <source>
        <dbReference type="EMBL" id="APH05154.1"/>
    </source>
</evidence>
<evidence type="ECO:0000313" key="2">
    <source>
        <dbReference type="Proteomes" id="UP000181936"/>
    </source>
</evidence>
<dbReference type="Proteomes" id="UP000181936">
    <property type="component" value="Chromosome"/>
</dbReference>
<dbReference type="RefSeq" id="WP_072579948.1">
    <property type="nucleotide sequence ID" value="NZ_CP016020.1"/>
</dbReference>
<proteinExistence type="predicted"/>
<dbReference type="KEGG" id="bwh:A9C19_10565"/>
<protein>
    <submittedName>
        <fullName evidence="1">Uncharacterized protein</fullName>
    </submittedName>
</protein>